<name>A0A9E8RWV8_9BACI</name>
<proteinExistence type="predicted"/>
<sequence>MKKNGLFLFLFLFFIISIPSSSVSGAQRDLLTADDVYKRVVELHLMELDENGQVNVLCNYKQLGVRESLFNKFSEKIEAINFLVELGIATVDEQFEVTIASQEEIINIIYNNDQKEREGRK</sequence>
<dbReference type="AlphaFoldDB" id="A0A9E8RWV8"/>
<keyword evidence="2" id="KW-1185">Reference proteome</keyword>
<gene>
    <name evidence="1" type="ORF">OE105_11315</name>
</gene>
<dbReference type="RefSeq" id="WP_275420282.1">
    <property type="nucleotide sequence ID" value="NZ_CP106877.1"/>
</dbReference>
<dbReference type="KEGG" id="fhl:OE105_11315"/>
<evidence type="ECO:0000313" key="1">
    <source>
        <dbReference type="EMBL" id="WAA12150.1"/>
    </source>
</evidence>
<accession>A0A9E8RWV8</accession>
<reference evidence="1" key="1">
    <citation type="submission" date="2022-09" db="EMBL/GenBank/DDBJ databases">
        <title>Complete Genomes of Fervidibacillus albus and Fervidibacillus halotolerans isolated from tidal flat sediments.</title>
        <authorList>
            <person name="Kwon K.K."/>
            <person name="Yang S.-H."/>
            <person name="Park M.J."/>
            <person name="Oh H.-M."/>
        </authorList>
    </citation>
    <scope>NUCLEOTIDE SEQUENCE</scope>
    <source>
        <strain evidence="1">MEBiC13594</strain>
    </source>
</reference>
<dbReference type="Proteomes" id="UP001164726">
    <property type="component" value="Chromosome"/>
</dbReference>
<organism evidence="1 2">
    <name type="scientific">Fervidibacillus halotolerans</name>
    <dbReference type="NCBI Taxonomy" id="2980027"/>
    <lineage>
        <taxon>Bacteria</taxon>
        <taxon>Bacillati</taxon>
        <taxon>Bacillota</taxon>
        <taxon>Bacilli</taxon>
        <taxon>Bacillales</taxon>
        <taxon>Bacillaceae</taxon>
        <taxon>Fervidibacillus</taxon>
    </lineage>
</organism>
<protein>
    <submittedName>
        <fullName evidence="1">Uncharacterized protein</fullName>
    </submittedName>
</protein>
<evidence type="ECO:0000313" key="2">
    <source>
        <dbReference type="Proteomes" id="UP001164726"/>
    </source>
</evidence>
<dbReference type="EMBL" id="CP106877">
    <property type="protein sequence ID" value="WAA12150.1"/>
    <property type="molecule type" value="Genomic_DNA"/>
</dbReference>